<feature type="region of interest" description="Disordered" evidence="1">
    <location>
        <begin position="204"/>
        <end position="247"/>
    </location>
</feature>
<feature type="compositionally biased region" description="Basic and acidic residues" evidence="1">
    <location>
        <begin position="11"/>
        <end position="22"/>
    </location>
</feature>
<sequence length="592" mass="65793">MHSPHVNLHRPFRDVSDLDKHGSAHGSAEDEVQGVSHCGQKSFFGHNECTLTQHNPCGSSRAVVNNTDCHSRFGKGKTASSVLHPTEDATPYTLGTTSANPAHGFQIYDNTLFQEKGSIPRNIEPSCLAYTENASTYNLESSIRRNNASINLKGSPVQEEGGYAWAKYHVTGEEREREGNSHYANEMCYLYSDDASFDLESPAAMPEASATQGMHYSPTPLPRNEHLSHSQNGQENDPGAAASSSMLQPEIPDPAVVTNVAGSSAYRGAAASSSMLQPEIPDPAVVTNVAGSSAYRGEEQHMRFQMGAGRPQQNSRRRNSNHASTTTFNGEGLPPTYIDISDADWRCHWCGAAFWFGKVRLQQERDPPDSIKQLFKDKHFMENIRAYNQMFSMTSFGAQINNTINNERGAYVFKVSGEIRHQIGALYPPDNERPKFLQLYIYDTRNEVANRLYHFGGATSGSLKPEVVEHLIQVLDTHNELVPSTDILGAIVFESGPETNTEYDVIIQKKGEQPQRINKLHSTYMALQFPLLFVYGQPGYTTKLTLETRKPNGEKSKMTMKTYYTYQIHEMPHLHGLLFKAGSLFGVVNLAY</sequence>
<proteinExistence type="predicted"/>
<dbReference type="AlphaFoldDB" id="A0A2U1P595"/>
<keyword evidence="2" id="KW-0547">Nucleotide-binding</keyword>
<accession>A0A2U1P595</accession>
<keyword evidence="3" id="KW-1185">Reference proteome</keyword>
<gene>
    <name evidence="2" type="ORF">CTI12_AA192760</name>
</gene>
<comment type="caution">
    <text evidence="2">The sequence shown here is derived from an EMBL/GenBank/DDBJ whole genome shotgun (WGS) entry which is preliminary data.</text>
</comment>
<keyword evidence="2" id="KW-0347">Helicase</keyword>
<evidence type="ECO:0000256" key="1">
    <source>
        <dbReference type="SAM" id="MobiDB-lite"/>
    </source>
</evidence>
<evidence type="ECO:0000313" key="3">
    <source>
        <dbReference type="Proteomes" id="UP000245207"/>
    </source>
</evidence>
<evidence type="ECO:0000313" key="2">
    <source>
        <dbReference type="EMBL" id="PWA80936.1"/>
    </source>
</evidence>
<dbReference type="GO" id="GO:0004386">
    <property type="term" value="F:helicase activity"/>
    <property type="evidence" value="ECO:0007669"/>
    <property type="project" value="UniProtKB-KW"/>
</dbReference>
<dbReference type="STRING" id="35608.A0A2U1P595"/>
<feature type="region of interest" description="Disordered" evidence="1">
    <location>
        <begin position="1"/>
        <end position="33"/>
    </location>
</feature>
<dbReference type="PANTHER" id="PTHR45786:SF74">
    <property type="entry name" value="ATP-DEPENDENT DNA HELICASE"/>
    <property type="match status" value="1"/>
</dbReference>
<feature type="region of interest" description="Disordered" evidence="1">
    <location>
        <begin position="305"/>
        <end position="328"/>
    </location>
</feature>
<name>A0A2U1P595_ARTAN</name>
<protein>
    <submittedName>
        <fullName evidence="2">Helitron helicase-like domain-containing protein</fullName>
    </submittedName>
</protein>
<dbReference type="Proteomes" id="UP000245207">
    <property type="component" value="Unassembled WGS sequence"/>
</dbReference>
<keyword evidence="2" id="KW-0067">ATP-binding</keyword>
<organism evidence="2 3">
    <name type="scientific">Artemisia annua</name>
    <name type="common">Sweet wormwood</name>
    <dbReference type="NCBI Taxonomy" id="35608"/>
    <lineage>
        <taxon>Eukaryota</taxon>
        <taxon>Viridiplantae</taxon>
        <taxon>Streptophyta</taxon>
        <taxon>Embryophyta</taxon>
        <taxon>Tracheophyta</taxon>
        <taxon>Spermatophyta</taxon>
        <taxon>Magnoliopsida</taxon>
        <taxon>eudicotyledons</taxon>
        <taxon>Gunneridae</taxon>
        <taxon>Pentapetalae</taxon>
        <taxon>asterids</taxon>
        <taxon>campanulids</taxon>
        <taxon>Asterales</taxon>
        <taxon>Asteraceae</taxon>
        <taxon>Asteroideae</taxon>
        <taxon>Anthemideae</taxon>
        <taxon>Artemisiinae</taxon>
        <taxon>Artemisia</taxon>
    </lineage>
</organism>
<dbReference type="EMBL" id="PKPP01001652">
    <property type="protein sequence ID" value="PWA80936.1"/>
    <property type="molecule type" value="Genomic_DNA"/>
</dbReference>
<dbReference type="PANTHER" id="PTHR45786">
    <property type="entry name" value="DNA BINDING PROTEIN-LIKE"/>
    <property type="match status" value="1"/>
</dbReference>
<keyword evidence="2" id="KW-0378">Hydrolase</keyword>
<reference evidence="2 3" key="1">
    <citation type="journal article" date="2018" name="Mol. Plant">
        <title>The genome of Artemisia annua provides insight into the evolution of Asteraceae family and artemisinin biosynthesis.</title>
        <authorList>
            <person name="Shen Q."/>
            <person name="Zhang L."/>
            <person name="Liao Z."/>
            <person name="Wang S."/>
            <person name="Yan T."/>
            <person name="Shi P."/>
            <person name="Liu M."/>
            <person name="Fu X."/>
            <person name="Pan Q."/>
            <person name="Wang Y."/>
            <person name="Lv Z."/>
            <person name="Lu X."/>
            <person name="Zhang F."/>
            <person name="Jiang W."/>
            <person name="Ma Y."/>
            <person name="Chen M."/>
            <person name="Hao X."/>
            <person name="Li L."/>
            <person name="Tang Y."/>
            <person name="Lv G."/>
            <person name="Zhou Y."/>
            <person name="Sun X."/>
            <person name="Brodelius P.E."/>
            <person name="Rose J.K.C."/>
            <person name="Tang K."/>
        </authorList>
    </citation>
    <scope>NUCLEOTIDE SEQUENCE [LARGE SCALE GENOMIC DNA]</scope>
    <source>
        <strain evidence="3">cv. Huhao1</strain>
        <tissue evidence="2">Leaf</tissue>
    </source>
</reference>
<dbReference type="OrthoDB" id="1928976at2759"/>